<dbReference type="AlphaFoldDB" id="A0A162FCH9"/>
<name>A0A162FCH9_9EURY</name>
<dbReference type="OrthoDB" id="372889at2157"/>
<evidence type="ECO:0000313" key="1">
    <source>
        <dbReference type="EMBL" id="KZX10965.1"/>
    </source>
</evidence>
<evidence type="ECO:0008006" key="3">
    <source>
        <dbReference type="Google" id="ProtNLM"/>
    </source>
</evidence>
<sequence length="85" mass="10144">MIAVTNMFGKNQTTIPKEIRNRLNLKGNMLIEWDVNEKNDVILRFKKKYTEEECDIFFEHLDKIRNEMDQGKKVIVDVEKVLKES</sequence>
<keyword evidence="2" id="KW-1185">Reference proteome</keyword>
<dbReference type="Gene3D" id="2.10.260.10">
    <property type="match status" value="1"/>
</dbReference>
<dbReference type="Proteomes" id="UP000077066">
    <property type="component" value="Unassembled WGS sequence"/>
</dbReference>
<dbReference type="EMBL" id="LWMT01000261">
    <property type="protein sequence ID" value="KZX10965.1"/>
    <property type="molecule type" value="Genomic_DNA"/>
</dbReference>
<dbReference type="InterPro" id="IPR037914">
    <property type="entry name" value="SpoVT-AbrB_sf"/>
</dbReference>
<dbReference type="SUPFAM" id="SSF89447">
    <property type="entry name" value="AbrB/MazE/MraZ-like"/>
    <property type="match status" value="1"/>
</dbReference>
<accession>A0A162FCH9</accession>
<proteinExistence type="predicted"/>
<dbReference type="PATRIC" id="fig|55758.3.peg.1778"/>
<reference evidence="1 2" key="1">
    <citation type="submission" date="2016-04" db="EMBL/GenBank/DDBJ databases">
        <title>Genome sequence of Methanobrevibacter filiformis DSM 11501.</title>
        <authorList>
            <person name="Poehlein A."/>
            <person name="Seedorf H."/>
            <person name="Daniel R."/>
        </authorList>
    </citation>
    <scope>NUCLEOTIDE SEQUENCE [LARGE SCALE GENOMIC DNA]</scope>
    <source>
        <strain evidence="1 2">DSM 11501</strain>
    </source>
</reference>
<protein>
    <recommendedName>
        <fullName evidence="3">SpoVT-AbrB domain-containing protein</fullName>
    </recommendedName>
</protein>
<comment type="caution">
    <text evidence="1">The sequence shown here is derived from an EMBL/GenBank/DDBJ whole genome shotgun (WGS) entry which is preliminary data.</text>
</comment>
<organism evidence="1 2">
    <name type="scientific">Methanobrevibacter filiformis</name>
    <dbReference type="NCBI Taxonomy" id="55758"/>
    <lineage>
        <taxon>Archaea</taxon>
        <taxon>Methanobacteriati</taxon>
        <taxon>Methanobacteriota</taxon>
        <taxon>Methanomada group</taxon>
        <taxon>Methanobacteria</taxon>
        <taxon>Methanobacteriales</taxon>
        <taxon>Methanobacteriaceae</taxon>
        <taxon>Methanobrevibacter</taxon>
    </lineage>
</organism>
<dbReference type="RefSeq" id="WP_066973387.1">
    <property type="nucleotide sequence ID" value="NZ_LWMT01000261.1"/>
</dbReference>
<gene>
    <name evidence="1" type="ORF">MBFIL_15770</name>
</gene>
<evidence type="ECO:0000313" key="2">
    <source>
        <dbReference type="Proteomes" id="UP000077066"/>
    </source>
</evidence>